<feature type="compositionally biased region" description="Polar residues" evidence="1">
    <location>
        <begin position="472"/>
        <end position="499"/>
    </location>
</feature>
<evidence type="ECO:0000256" key="1">
    <source>
        <dbReference type="SAM" id="MobiDB-lite"/>
    </source>
</evidence>
<keyword evidence="3" id="KW-1185">Reference proteome</keyword>
<sequence length="766" mass="83351">MQQLDNAEQSVRSSVEVERNEDLVDSAFADTPTPSSRHSMIVNPDPTSSHPSLSTPDEMDVVENPVDTLDTFEVDPEDKEFLREIIESGVAPAEDVKLFQEVQKLEIPEPRATEMDSDARTMVEQFSRVHLINLKLQGGAEQMSQYAMDVYQYARAVGPRFGTVWAREKVIHNEAVFREYLWSTLDATRHERLEQDGVYTAFYKADPIEGGDLIATLLLNDEGFWKAIVDLQGKYSGLKPGQKRKRSISVAPFSVEPELVRKPENSRKRRRREKKNALEATETPATTLEAVQPQPKNTQPTPVASTAGPPTTKPMTSQKHKRKDQKKVKNQSAKEQPSASQAAQLTQTARNSNSGDGEAHSSAQQDVTSSTATSSKLLDISKQKNGPKSSSYFTATGNGAISANEKQKLSQAERKTAETGKDQNQMAPVDGSKKKARKRNKNNNKLANGPPQLQTASEYYPSAPGDPVASEPITSKTIAPQSNGRSNSKGNGQVNSGSDVGSKAPAVAKPKNKRVRSRRLKGDEKDEKSDSVSKVDMPSTTEPETASLQEVVKATPPQKKSAMELVAETLAAEKAAKLKTPKKSAMEIVADSLKANKAAQENTTILPVTTTPTTISTGNMEDSQSVPDDPEGPKHSKGGRRNRGRSALKKQPKDGVSESKVFEASAVDPVIMAMETEHTTVSGPEKRTAVEAHGVPTDSTSRVPRLIENVSSIKNTQISVPEASISRTELKDGTSKSTDNSQRDTPKDEGSNAMDIAEEPLKVNHS</sequence>
<feature type="region of interest" description="Disordered" evidence="1">
    <location>
        <begin position="1"/>
        <end position="57"/>
    </location>
</feature>
<evidence type="ECO:0000313" key="3">
    <source>
        <dbReference type="Proteomes" id="UP001629113"/>
    </source>
</evidence>
<feature type="compositionally biased region" description="Basic residues" evidence="1">
    <location>
        <begin position="635"/>
        <end position="650"/>
    </location>
</feature>
<feature type="region of interest" description="Disordered" evidence="1">
    <location>
        <begin position="597"/>
        <end position="703"/>
    </location>
</feature>
<name>A0ABR4P3N2_9HELO</name>
<reference evidence="2 3" key="1">
    <citation type="submission" date="2024-06" db="EMBL/GenBank/DDBJ databases">
        <title>Complete genome of Phlyctema vagabunda strain 19-DSS-EL-015.</title>
        <authorList>
            <person name="Fiorenzani C."/>
        </authorList>
    </citation>
    <scope>NUCLEOTIDE SEQUENCE [LARGE SCALE GENOMIC DNA]</scope>
    <source>
        <strain evidence="2 3">19-DSS-EL-015</strain>
    </source>
</reference>
<feature type="region of interest" description="Disordered" evidence="1">
    <location>
        <begin position="718"/>
        <end position="766"/>
    </location>
</feature>
<protein>
    <submittedName>
        <fullName evidence="2">Uncharacterized protein</fullName>
    </submittedName>
</protein>
<feature type="region of interest" description="Disordered" evidence="1">
    <location>
        <begin position="259"/>
        <end position="559"/>
    </location>
</feature>
<feature type="compositionally biased region" description="Low complexity" evidence="1">
    <location>
        <begin position="336"/>
        <end position="349"/>
    </location>
</feature>
<feature type="compositionally biased region" description="Polar residues" evidence="1">
    <location>
        <begin position="383"/>
        <end position="401"/>
    </location>
</feature>
<organism evidence="2 3">
    <name type="scientific">Phlyctema vagabunda</name>
    <dbReference type="NCBI Taxonomy" id="108571"/>
    <lineage>
        <taxon>Eukaryota</taxon>
        <taxon>Fungi</taxon>
        <taxon>Dikarya</taxon>
        <taxon>Ascomycota</taxon>
        <taxon>Pezizomycotina</taxon>
        <taxon>Leotiomycetes</taxon>
        <taxon>Helotiales</taxon>
        <taxon>Dermateaceae</taxon>
        <taxon>Phlyctema</taxon>
    </lineage>
</organism>
<feature type="compositionally biased region" description="Polar residues" evidence="1">
    <location>
        <begin position="538"/>
        <end position="548"/>
    </location>
</feature>
<feature type="compositionally biased region" description="Low complexity" evidence="1">
    <location>
        <begin position="278"/>
        <end position="290"/>
    </location>
</feature>
<feature type="compositionally biased region" description="Polar residues" evidence="1">
    <location>
        <begin position="45"/>
        <end position="55"/>
    </location>
</feature>
<comment type="caution">
    <text evidence="2">The sequence shown here is derived from an EMBL/GenBank/DDBJ whole genome shotgun (WGS) entry which is preliminary data.</text>
</comment>
<feature type="compositionally biased region" description="Basic and acidic residues" evidence="1">
    <location>
        <begin position="651"/>
        <end position="661"/>
    </location>
</feature>
<feature type="compositionally biased region" description="Polar residues" evidence="1">
    <location>
        <begin position="1"/>
        <end position="13"/>
    </location>
</feature>
<feature type="compositionally biased region" description="Basic and acidic residues" evidence="1">
    <location>
        <begin position="741"/>
        <end position="750"/>
    </location>
</feature>
<feature type="compositionally biased region" description="Polar residues" evidence="1">
    <location>
        <begin position="294"/>
        <end position="304"/>
    </location>
</feature>
<dbReference type="EMBL" id="JBFCZG010000010">
    <property type="protein sequence ID" value="KAL3417913.1"/>
    <property type="molecule type" value="Genomic_DNA"/>
</dbReference>
<feature type="compositionally biased region" description="Basic and acidic residues" evidence="1">
    <location>
        <begin position="520"/>
        <end position="533"/>
    </location>
</feature>
<dbReference type="Proteomes" id="UP001629113">
    <property type="component" value="Unassembled WGS sequence"/>
</dbReference>
<proteinExistence type="predicted"/>
<feature type="compositionally biased region" description="Polar residues" evidence="1">
    <location>
        <begin position="350"/>
        <end position="376"/>
    </location>
</feature>
<gene>
    <name evidence="2" type="ORF">PVAG01_10923</name>
</gene>
<feature type="compositionally biased region" description="Basic and acidic residues" evidence="1">
    <location>
        <begin position="405"/>
        <end position="421"/>
    </location>
</feature>
<feature type="compositionally biased region" description="Basic residues" evidence="1">
    <location>
        <begin position="510"/>
        <end position="519"/>
    </location>
</feature>
<evidence type="ECO:0000313" key="2">
    <source>
        <dbReference type="EMBL" id="KAL3417913.1"/>
    </source>
</evidence>
<feature type="compositionally biased region" description="Basic residues" evidence="1">
    <location>
        <begin position="318"/>
        <end position="329"/>
    </location>
</feature>
<feature type="compositionally biased region" description="Low complexity" evidence="1">
    <location>
        <begin position="603"/>
        <end position="617"/>
    </location>
</feature>
<accession>A0ABR4P3N2</accession>